<keyword evidence="10" id="KW-1185">Reference proteome</keyword>
<comment type="subcellular location">
    <subcellularLocation>
        <location evidence="1">Membrane</location>
        <topology evidence="1">Single-pass membrane protein</topology>
    </subcellularLocation>
</comment>
<dbReference type="InterPro" id="IPR021765">
    <property type="entry name" value="UstYa-like"/>
</dbReference>
<dbReference type="GO" id="GO:0016020">
    <property type="term" value="C:membrane"/>
    <property type="evidence" value="ECO:0007669"/>
    <property type="project" value="UniProtKB-SubCell"/>
</dbReference>
<dbReference type="PANTHER" id="PTHR33365">
    <property type="entry name" value="YALI0B05434P"/>
    <property type="match status" value="1"/>
</dbReference>
<keyword evidence="5" id="KW-0843">Virulence</keyword>
<dbReference type="PANTHER" id="PTHR33365:SF4">
    <property type="entry name" value="CYCLOCHLOROTINE BIOSYNTHESIS PROTEIN O"/>
    <property type="match status" value="1"/>
</dbReference>
<reference evidence="9" key="1">
    <citation type="submission" date="2022-07" db="EMBL/GenBank/DDBJ databases">
        <title>Fungi with potential for degradation of polypropylene.</title>
        <authorList>
            <person name="Gostincar C."/>
        </authorList>
    </citation>
    <scope>NUCLEOTIDE SEQUENCE</scope>
    <source>
        <strain evidence="9">EXF-13287</strain>
    </source>
</reference>
<evidence type="ECO:0000256" key="5">
    <source>
        <dbReference type="ARBA" id="ARBA00023026"/>
    </source>
</evidence>
<evidence type="ECO:0000256" key="1">
    <source>
        <dbReference type="ARBA" id="ARBA00004167"/>
    </source>
</evidence>
<organism evidence="9 10">
    <name type="scientific">Coniochaeta hoffmannii</name>
    <dbReference type="NCBI Taxonomy" id="91930"/>
    <lineage>
        <taxon>Eukaryota</taxon>
        <taxon>Fungi</taxon>
        <taxon>Dikarya</taxon>
        <taxon>Ascomycota</taxon>
        <taxon>Pezizomycotina</taxon>
        <taxon>Sordariomycetes</taxon>
        <taxon>Sordariomycetidae</taxon>
        <taxon>Coniochaetales</taxon>
        <taxon>Coniochaetaceae</taxon>
        <taxon>Coniochaeta</taxon>
    </lineage>
</organism>
<dbReference type="Pfam" id="PF11807">
    <property type="entry name" value="UstYa"/>
    <property type="match status" value="1"/>
</dbReference>
<accession>A0AA38VP67</accession>
<name>A0AA38VP67_9PEZI</name>
<evidence type="ECO:0000256" key="8">
    <source>
        <dbReference type="ARBA" id="ARBA00035112"/>
    </source>
</evidence>
<comment type="caution">
    <text evidence="9">The sequence shown here is derived from an EMBL/GenBank/DDBJ whole genome shotgun (WGS) entry which is preliminary data.</text>
</comment>
<evidence type="ECO:0000256" key="4">
    <source>
        <dbReference type="ARBA" id="ARBA00022989"/>
    </source>
</evidence>
<dbReference type="GO" id="GO:0043386">
    <property type="term" value="P:mycotoxin biosynthetic process"/>
    <property type="evidence" value="ECO:0007669"/>
    <property type="project" value="InterPro"/>
</dbReference>
<sequence>MPRLYHSVPLDEEQHHNAEVSEKTIWTSRFDGAVVSSTIERAQKHWMWLLHAILLSASMTLFTLALCNKTSHISDAIVTERYSAYSPAAEAVRYETVKFNLAPIMKTEYVGYGPSVDAAWDVIANDIGDIMITEEERIKLGFSPKSLKIQHPVTGKWGYRAGVEVFHQLHCLNLIRQAVYKDYYSQEEVGGDVAEADGPEDLAGHVDHCIETLRLNLMCQSDIGVFTFHDFPDLAEDGIEGDWPDFETQHVCRNFEAIRKWTNANAVAFTHDV</sequence>
<proteinExistence type="inferred from homology"/>
<dbReference type="EMBL" id="JANBVN010000055">
    <property type="protein sequence ID" value="KAJ9155796.1"/>
    <property type="molecule type" value="Genomic_DNA"/>
</dbReference>
<evidence type="ECO:0000256" key="6">
    <source>
        <dbReference type="ARBA" id="ARBA00023136"/>
    </source>
</evidence>
<keyword evidence="4" id="KW-1133">Transmembrane helix</keyword>
<keyword evidence="7" id="KW-0325">Glycoprotein</keyword>
<protein>
    <submittedName>
        <fullName evidence="9">DUF3328 domain-containing protein</fullName>
    </submittedName>
</protein>
<keyword evidence="3" id="KW-0812">Transmembrane</keyword>
<dbReference type="Proteomes" id="UP001174691">
    <property type="component" value="Unassembled WGS sequence"/>
</dbReference>
<dbReference type="AlphaFoldDB" id="A0AA38VP67"/>
<evidence type="ECO:0000313" key="9">
    <source>
        <dbReference type="EMBL" id="KAJ9155796.1"/>
    </source>
</evidence>
<keyword evidence="6" id="KW-0472">Membrane</keyword>
<evidence type="ECO:0000256" key="3">
    <source>
        <dbReference type="ARBA" id="ARBA00022692"/>
    </source>
</evidence>
<evidence type="ECO:0000313" key="10">
    <source>
        <dbReference type="Proteomes" id="UP001174691"/>
    </source>
</evidence>
<comment type="pathway">
    <text evidence="2">Mycotoxin biosynthesis.</text>
</comment>
<evidence type="ECO:0000256" key="2">
    <source>
        <dbReference type="ARBA" id="ARBA00004685"/>
    </source>
</evidence>
<evidence type="ECO:0000256" key="7">
    <source>
        <dbReference type="ARBA" id="ARBA00023180"/>
    </source>
</evidence>
<comment type="similarity">
    <text evidence="8">Belongs to the ustYa family.</text>
</comment>
<gene>
    <name evidence="9" type="ORF">NKR19_g4425</name>
</gene>